<dbReference type="EMBL" id="MLYO01000019">
    <property type="protein sequence ID" value="OIK05651.1"/>
    <property type="molecule type" value="Genomic_DNA"/>
</dbReference>
<reference evidence="1 2" key="1">
    <citation type="submission" date="2016-10" db="EMBL/GenBank/DDBJ databases">
        <title>Genome sequence of Streptomyces sp. MUSC 1.</title>
        <authorList>
            <person name="Lee L.-H."/>
            <person name="Ser H.-L."/>
            <person name="Law J.W.-F."/>
        </authorList>
    </citation>
    <scope>NUCLEOTIDE SEQUENCE [LARGE SCALE GENOMIC DNA]</scope>
    <source>
        <strain evidence="1 2">MUSC 1</strain>
    </source>
</reference>
<organism evidence="1 2">
    <name type="scientific">Streptomyces monashensis</name>
    <dbReference type="NCBI Taxonomy" id="1678012"/>
    <lineage>
        <taxon>Bacteria</taxon>
        <taxon>Bacillati</taxon>
        <taxon>Actinomycetota</taxon>
        <taxon>Actinomycetes</taxon>
        <taxon>Kitasatosporales</taxon>
        <taxon>Streptomycetaceae</taxon>
        <taxon>Streptomyces</taxon>
    </lineage>
</organism>
<evidence type="ECO:0000313" key="1">
    <source>
        <dbReference type="EMBL" id="OIK05651.1"/>
    </source>
</evidence>
<evidence type="ECO:0000313" key="2">
    <source>
        <dbReference type="Proteomes" id="UP000179642"/>
    </source>
</evidence>
<name>A0A1S2QJ59_9ACTN</name>
<sequence length="63" mass="6823">MKLIRLVGECDDGDCPTLYATDRGTLVVQGGLLADHGREIPAHEALVEIPVELIRKAVRGDLI</sequence>
<dbReference type="OrthoDB" id="3577809at2"/>
<dbReference type="Proteomes" id="UP000179642">
    <property type="component" value="Unassembled WGS sequence"/>
</dbReference>
<accession>A0A1S2QJ59</accession>
<proteinExistence type="predicted"/>
<comment type="caution">
    <text evidence="1">The sequence shown here is derived from an EMBL/GenBank/DDBJ whole genome shotgun (WGS) entry which is preliminary data.</text>
</comment>
<protein>
    <submittedName>
        <fullName evidence="1">Uncharacterized protein</fullName>
    </submittedName>
</protein>
<keyword evidence="2" id="KW-1185">Reference proteome</keyword>
<gene>
    <name evidence="1" type="ORF">BIV23_11745</name>
</gene>
<dbReference type="RefSeq" id="WP_071380813.1">
    <property type="nucleotide sequence ID" value="NZ_MLYO01000019.1"/>
</dbReference>
<dbReference type="AlphaFoldDB" id="A0A1S2QJ59"/>